<dbReference type="Proteomes" id="UP001596383">
    <property type="component" value="Unassembled WGS sequence"/>
</dbReference>
<evidence type="ECO:0000313" key="3">
    <source>
        <dbReference type="Proteomes" id="UP001596383"/>
    </source>
</evidence>
<accession>A0ABD5SRP1</accession>
<evidence type="ECO:0000256" key="1">
    <source>
        <dbReference type="SAM" id="MobiDB-lite"/>
    </source>
</evidence>
<feature type="compositionally biased region" description="Polar residues" evidence="1">
    <location>
        <begin position="33"/>
        <end position="42"/>
    </location>
</feature>
<protein>
    <submittedName>
        <fullName evidence="2">Uncharacterized protein</fullName>
    </submittedName>
</protein>
<organism evidence="2 3">
    <name type="scientific">Natrinema soli</name>
    <dbReference type="NCBI Taxonomy" id="1930624"/>
    <lineage>
        <taxon>Archaea</taxon>
        <taxon>Methanobacteriati</taxon>
        <taxon>Methanobacteriota</taxon>
        <taxon>Stenosarchaea group</taxon>
        <taxon>Halobacteria</taxon>
        <taxon>Halobacteriales</taxon>
        <taxon>Natrialbaceae</taxon>
        <taxon>Natrinema</taxon>
    </lineage>
</organism>
<keyword evidence="3" id="KW-1185">Reference proteome</keyword>
<feature type="region of interest" description="Disordered" evidence="1">
    <location>
        <begin position="22"/>
        <end position="42"/>
    </location>
</feature>
<evidence type="ECO:0000313" key="2">
    <source>
        <dbReference type="EMBL" id="MFC6766083.1"/>
    </source>
</evidence>
<name>A0ABD5SRP1_9EURY</name>
<dbReference type="RefSeq" id="WP_273739075.1">
    <property type="nucleotide sequence ID" value="NZ_JAQIVI010000212.1"/>
</dbReference>
<proteinExistence type="predicted"/>
<dbReference type="AlphaFoldDB" id="A0ABD5SRP1"/>
<gene>
    <name evidence="2" type="ORF">ACFQE6_14100</name>
</gene>
<sequence>MGSLARLIRRRSPVVAVDGTYPSADIGLETPASGLSSSLEGT</sequence>
<dbReference type="EMBL" id="JBHSWV010000212">
    <property type="protein sequence ID" value="MFC6766083.1"/>
    <property type="molecule type" value="Genomic_DNA"/>
</dbReference>
<reference evidence="2 3" key="1">
    <citation type="journal article" date="2019" name="Int. J. Syst. Evol. Microbiol.">
        <title>The Global Catalogue of Microorganisms (GCM) 10K type strain sequencing project: providing services to taxonomists for standard genome sequencing and annotation.</title>
        <authorList>
            <consortium name="The Broad Institute Genomics Platform"/>
            <consortium name="The Broad Institute Genome Sequencing Center for Infectious Disease"/>
            <person name="Wu L."/>
            <person name="Ma J."/>
        </authorList>
    </citation>
    <scope>NUCLEOTIDE SEQUENCE [LARGE SCALE GENOMIC DNA]</scope>
    <source>
        <strain evidence="2 3">LMG 29247</strain>
    </source>
</reference>
<comment type="caution">
    <text evidence="2">The sequence shown here is derived from an EMBL/GenBank/DDBJ whole genome shotgun (WGS) entry which is preliminary data.</text>
</comment>